<keyword evidence="1" id="KW-0812">Transmembrane</keyword>
<comment type="caution">
    <text evidence="2">The sequence shown here is derived from an EMBL/GenBank/DDBJ whole genome shotgun (WGS) entry which is preliminary data.</text>
</comment>
<name>A0A1F7XLM5_9BACT</name>
<dbReference type="AlphaFoldDB" id="A0A1F7XLM5"/>
<evidence type="ECO:0000256" key="1">
    <source>
        <dbReference type="SAM" id="Phobius"/>
    </source>
</evidence>
<dbReference type="STRING" id="1802485.A2V97_04380"/>
<reference evidence="2 3" key="1">
    <citation type="journal article" date="2016" name="Nat. Commun.">
        <title>Thousands of microbial genomes shed light on interconnected biogeochemical processes in an aquifer system.</title>
        <authorList>
            <person name="Anantharaman K."/>
            <person name="Brown C.T."/>
            <person name="Hug L.A."/>
            <person name="Sharon I."/>
            <person name="Castelle C.J."/>
            <person name="Probst A.J."/>
            <person name="Thomas B.C."/>
            <person name="Singh A."/>
            <person name="Wilkins M.J."/>
            <person name="Karaoz U."/>
            <person name="Brodie E.L."/>
            <person name="Williams K.H."/>
            <person name="Hubbard S.S."/>
            <person name="Banfield J.F."/>
        </authorList>
    </citation>
    <scope>NUCLEOTIDE SEQUENCE [LARGE SCALE GENOMIC DNA]</scope>
</reference>
<dbReference type="Proteomes" id="UP000177382">
    <property type="component" value="Unassembled WGS sequence"/>
</dbReference>
<evidence type="ECO:0000313" key="3">
    <source>
        <dbReference type="Proteomes" id="UP000177382"/>
    </source>
</evidence>
<keyword evidence="1" id="KW-1133">Transmembrane helix</keyword>
<accession>A0A1F7XLM5</accession>
<protein>
    <submittedName>
        <fullName evidence="2">Uncharacterized protein</fullName>
    </submittedName>
</protein>
<evidence type="ECO:0000313" key="2">
    <source>
        <dbReference type="EMBL" id="OGM15974.1"/>
    </source>
</evidence>
<organism evidence="2 3">
    <name type="scientific">Candidatus Woesebacteria bacterium RBG_16_42_24</name>
    <dbReference type="NCBI Taxonomy" id="1802485"/>
    <lineage>
        <taxon>Bacteria</taxon>
        <taxon>Candidatus Woeseibacteriota</taxon>
    </lineage>
</organism>
<proteinExistence type="predicted"/>
<feature type="transmembrane region" description="Helical" evidence="1">
    <location>
        <begin position="20"/>
        <end position="38"/>
    </location>
</feature>
<dbReference type="EMBL" id="MGFX01000001">
    <property type="protein sequence ID" value="OGM15974.1"/>
    <property type="molecule type" value="Genomic_DNA"/>
</dbReference>
<gene>
    <name evidence="2" type="ORF">A2V97_04380</name>
</gene>
<keyword evidence="1" id="KW-0472">Membrane</keyword>
<sequence length="465" mass="51856">MIRNYLSRPALIKGSITPSLLVIVASFAVAIFGILFAISQQLDFSHRQVASDSALAMAEAGVNYYRWHLLQDSTDFTSGTGIHDYEDPEVGLIGQFNLTVTPPAESSNIVTITSTGWTNRYPKVRRTIRVRYGAISLTSFSFLHNSNVWFGNGVTINGPVFSNGGIRQDGTNNSTVESSKEIYICGLETGCTNPEEKPGIWGNGEIDDLWSFPVKPIDFDSIKVDFSKLKAASQTNGLYLGPSAAQGYHIVFVDNGDFSVYKVIGVNSFKGYSIEKGCENLYQDITSETLLGTYQISQRNIVFAEDTVWVDGVVNGEITLVAARFPIGSFETNIWITNDLTYLAKDGNSRLGLIAQKDIIIGRDVPEYFDLHAAILAQNGRIIRHHYNWFKCSHSSDKMKNEFNFYGSLISNFSSYWNFSQGPQSPAAGFIKSTLDYDTSMRTDPPPYFPNTIEYRFISWEEVRE</sequence>